<proteinExistence type="predicted"/>
<gene>
    <name evidence="1" type="ORF">PMAYCL1PPCAC_20837</name>
</gene>
<dbReference type="EMBL" id="BTRK01000004">
    <property type="protein sequence ID" value="GMR50642.1"/>
    <property type="molecule type" value="Genomic_DNA"/>
</dbReference>
<sequence>EMTSPNAAHRARLSLITAKHNEILDYMSKNGSNWLGQLLKAMSLVAQSNVDRTNSLQYRKEMLQKFFEFLSGREFHRIAKTDSAFAACHAFAFIFIAHADEMNEHAAAGSSMLFQPATISPSMAGTTGGDQ</sequence>
<accession>A0AAN5CU61</accession>
<comment type="caution">
    <text evidence="1">The sequence shown here is derived from an EMBL/GenBank/DDBJ whole genome shotgun (WGS) entry which is preliminary data.</text>
</comment>
<feature type="non-terminal residue" evidence="1">
    <location>
        <position position="1"/>
    </location>
</feature>
<organism evidence="1 2">
    <name type="scientific">Pristionchus mayeri</name>
    <dbReference type="NCBI Taxonomy" id="1317129"/>
    <lineage>
        <taxon>Eukaryota</taxon>
        <taxon>Metazoa</taxon>
        <taxon>Ecdysozoa</taxon>
        <taxon>Nematoda</taxon>
        <taxon>Chromadorea</taxon>
        <taxon>Rhabditida</taxon>
        <taxon>Rhabditina</taxon>
        <taxon>Diplogasteromorpha</taxon>
        <taxon>Diplogasteroidea</taxon>
        <taxon>Neodiplogasteridae</taxon>
        <taxon>Pristionchus</taxon>
    </lineage>
</organism>
<evidence type="ECO:0000313" key="1">
    <source>
        <dbReference type="EMBL" id="GMR50642.1"/>
    </source>
</evidence>
<protein>
    <submittedName>
        <fullName evidence="1">Uncharacterized protein</fullName>
    </submittedName>
</protein>
<feature type="non-terminal residue" evidence="1">
    <location>
        <position position="131"/>
    </location>
</feature>
<reference evidence="2" key="1">
    <citation type="submission" date="2022-10" db="EMBL/GenBank/DDBJ databases">
        <title>Genome assembly of Pristionchus species.</title>
        <authorList>
            <person name="Yoshida K."/>
            <person name="Sommer R.J."/>
        </authorList>
    </citation>
    <scope>NUCLEOTIDE SEQUENCE [LARGE SCALE GENOMIC DNA]</scope>
    <source>
        <strain evidence="2">RS5460</strain>
    </source>
</reference>
<evidence type="ECO:0000313" key="2">
    <source>
        <dbReference type="Proteomes" id="UP001328107"/>
    </source>
</evidence>
<dbReference type="AlphaFoldDB" id="A0AAN5CU61"/>
<keyword evidence="2" id="KW-1185">Reference proteome</keyword>
<dbReference type="Proteomes" id="UP001328107">
    <property type="component" value="Unassembled WGS sequence"/>
</dbReference>
<name>A0AAN5CU61_9BILA</name>